<evidence type="ECO:0000313" key="1">
    <source>
        <dbReference type="EMBL" id="VVC34331.1"/>
    </source>
</evidence>
<gene>
    <name evidence="1" type="ORF">CINCED_3A022789</name>
</gene>
<accession>A0A5E4MS47</accession>
<protein>
    <submittedName>
        <fullName evidence="1">Uncharacterized protein</fullName>
    </submittedName>
</protein>
<evidence type="ECO:0000313" key="2">
    <source>
        <dbReference type="Proteomes" id="UP000325440"/>
    </source>
</evidence>
<dbReference type="Proteomes" id="UP000325440">
    <property type="component" value="Unassembled WGS sequence"/>
</dbReference>
<organism evidence="1 2">
    <name type="scientific">Cinara cedri</name>
    <dbReference type="NCBI Taxonomy" id="506608"/>
    <lineage>
        <taxon>Eukaryota</taxon>
        <taxon>Metazoa</taxon>
        <taxon>Ecdysozoa</taxon>
        <taxon>Arthropoda</taxon>
        <taxon>Hexapoda</taxon>
        <taxon>Insecta</taxon>
        <taxon>Pterygota</taxon>
        <taxon>Neoptera</taxon>
        <taxon>Paraneoptera</taxon>
        <taxon>Hemiptera</taxon>
        <taxon>Sternorrhyncha</taxon>
        <taxon>Aphidomorpha</taxon>
        <taxon>Aphidoidea</taxon>
        <taxon>Aphididae</taxon>
        <taxon>Lachninae</taxon>
        <taxon>Cinara</taxon>
    </lineage>
</organism>
<name>A0A5E4MS47_9HEMI</name>
<proteinExistence type="predicted"/>
<reference evidence="1 2" key="1">
    <citation type="submission" date="2019-08" db="EMBL/GenBank/DDBJ databases">
        <authorList>
            <person name="Alioto T."/>
            <person name="Alioto T."/>
            <person name="Gomez Garrido J."/>
        </authorList>
    </citation>
    <scope>NUCLEOTIDE SEQUENCE [LARGE SCALE GENOMIC DNA]</scope>
</reference>
<sequence length="49" mass="5523">MGKKTKDYIISLFQAKPEDLVNLTAEAFCNRYMSGLFTPSDCEGEESDE</sequence>
<dbReference type="AlphaFoldDB" id="A0A5E4MS47"/>
<keyword evidence="2" id="KW-1185">Reference proteome</keyword>
<dbReference type="EMBL" id="CABPRJ010000991">
    <property type="protein sequence ID" value="VVC34331.1"/>
    <property type="molecule type" value="Genomic_DNA"/>
</dbReference>